<dbReference type="EMBL" id="UINC01093092">
    <property type="protein sequence ID" value="SVC47231.1"/>
    <property type="molecule type" value="Genomic_DNA"/>
</dbReference>
<dbReference type="SUPFAM" id="SSF103473">
    <property type="entry name" value="MFS general substrate transporter"/>
    <property type="match status" value="1"/>
</dbReference>
<dbReference type="PANTHER" id="PTHR11360:SF290">
    <property type="entry name" value="MONOCARBOXYLATE MFS PERMEASE"/>
    <property type="match status" value="1"/>
</dbReference>
<protein>
    <recommendedName>
        <fullName evidence="2">Major facilitator superfamily (MFS) profile domain-containing protein</fullName>
    </recommendedName>
</protein>
<sequence>MRYQYIILFALILVSAMTVLLAGPIISFFIPVMHAELGIPLFYFGVAMSARQLAFAFSSPLLGRSIDHFGARPMLLVVSVIAGVVVFSLSLVETHWQLILMVGVLGLIGLQGAGGDLYGSVVVAKWFKANRGRAMSIIFLGMPLGIFFFTPLTQYVITDFGWRFAWQVFGISGACLLFLAALLLRPAPIEPENANVSETTANEIHVNKPHQWTRSQAVRTAAFWKISISFGILMFTISTVAMFRVPHFIDQGIASEWIAAAFSLEAVISASVAIPVGMLIDRYPIRYLTAIGYSLAIVMLLLTIHTNTRIELFFATA</sequence>
<evidence type="ECO:0000256" key="1">
    <source>
        <dbReference type="SAM" id="Phobius"/>
    </source>
</evidence>
<dbReference type="PANTHER" id="PTHR11360">
    <property type="entry name" value="MONOCARBOXYLATE TRANSPORTER"/>
    <property type="match status" value="1"/>
</dbReference>
<feature type="domain" description="Major facilitator superfamily (MFS) profile" evidence="2">
    <location>
        <begin position="7"/>
        <end position="317"/>
    </location>
</feature>
<organism evidence="3">
    <name type="scientific">marine metagenome</name>
    <dbReference type="NCBI Taxonomy" id="408172"/>
    <lineage>
        <taxon>unclassified sequences</taxon>
        <taxon>metagenomes</taxon>
        <taxon>ecological metagenomes</taxon>
    </lineage>
</organism>
<feature type="transmembrane region" description="Helical" evidence="1">
    <location>
        <begin position="222"/>
        <end position="245"/>
    </location>
</feature>
<reference evidence="3" key="1">
    <citation type="submission" date="2018-05" db="EMBL/GenBank/DDBJ databases">
        <authorList>
            <person name="Lanie J.A."/>
            <person name="Ng W.-L."/>
            <person name="Kazmierczak K.M."/>
            <person name="Andrzejewski T.M."/>
            <person name="Davidsen T.M."/>
            <person name="Wayne K.J."/>
            <person name="Tettelin H."/>
            <person name="Glass J.I."/>
            <person name="Rusch D."/>
            <person name="Podicherti R."/>
            <person name="Tsui H.-C.T."/>
            <person name="Winkler M.E."/>
        </authorList>
    </citation>
    <scope>NUCLEOTIDE SEQUENCE</scope>
</reference>
<feature type="transmembrane region" description="Helical" evidence="1">
    <location>
        <begin position="7"/>
        <end position="30"/>
    </location>
</feature>
<dbReference type="PROSITE" id="PS50850">
    <property type="entry name" value="MFS"/>
    <property type="match status" value="1"/>
</dbReference>
<dbReference type="InterPro" id="IPR011701">
    <property type="entry name" value="MFS"/>
</dbReference>
<evidence type="ECO:0000313" key="3">
    <source>
        <dbReference type="EMBL" id="SVC47231.1"/>
    </source>
</evidence>
<feature type="transmembrane region" description="Helical" evidence="1">
    <location>
        <begin position="136"/>
        <end position="158"/>
    </location>
</feature>
<feature type="non-terminal residue" evidence="3">
    <location>
        <position position="317"/>
    </location>
</feature>
<accession>A0A382MIZ1</accession>
<dbReference type="GO" id="GO:0022857">
    <property type="term" value="F:transmembrane transporter activity"/>
    <property type="evidence" value="ECO:0007669"/>
    <property type="project" value="InterPro"/>
</dbReference>
<feature type="transmembrane region" description="Helical" evidence="1">
    <location>
        <begin position="164"/>
        <end position="184"/>
    </location>
</feature>
<keyword evidence="1" id="KW-0472">Membrane</keyword>
<gene>
    <name evidence="3" type="ORF">METZ01_LOCUS300085</name>
</gene>
<dbReference type="AlphaFoldDB" id="A0A382MIZ1"/>
<dbReference type="InterPro" id="IPR050327">
    <property type="entry name" value="Proton-linked_MCT"/>
</dbReference>
<feature type="transmembrane region" description="Helical" evidence="1">
    <location>
        <begin position="98"/>
        <end position="124"/>
    </location>
</feature>
<name>A0A382MIZ1_9ZZZZ</name>
<feature type="transmembrane region" description="Helical" evidence="1">
    <location>
        <begin position="257"/>
        <end position="280"/>
    </location>
</feature>
<feature type="transmembrane region" description="Helical" evidence="1">
    <location>
        <begin position="287"/>
        <end position="304"/>
    </location>
</feature>
<feature type="transmembrane region" description="Helical" evidence="1">
    <location>
        <begin position="42"/>
        <end position="62"/>
    </location>
</feature>
<dbReference type="InterPro" id="IPR036259">
    <property type="entry name" value="MFS_trans_sf"/>
</dbReference>
<dbReference type="Pfam" id="PF07690">
    <property type="entry name" value="MFS_1"/>
    <property type="match status" value="1"/>
</dbReference>
<dbReference type="Gene3D" id="1.20.1250.20">
    <property type="entry name" value="MFS general substrate transporter like domains"/>
    <property type="match status" value="2"/>
</dbReference>
<dbReference type="InterPro" id="IPR020846">
    <property type="entry name" value="MFS_dom"/>
</dbReference>
<keyword evidence="1" id="KW-0812">Transmembrane</keyword>
<feature type="transmembrane region" description="Helical" evidence="1">
    <location>
        <begin position="74"/>
        <end position="92"/>
    </location>
</feature>
<proteinExistence type="predicted"/>
<keyword evidence="1" id="KW-1133">Transmembrane helix</keyword>
<evidence type="ECO:0000259" key="2">
    <source>
        <dbReference type="PROSITE" id="PS50850"/>
    </source>
</evidence>